<dbReference type="InterPro" id="IPR002048">
    <property type="entry name" value="EF_hand_dom"/>
</dbReference>
<keyword evidence="7" id="KW-0106">Calcium</keyword>
<dbReference type="SUPFAM" id="SSF47473">
    <property type="entry name" value="EF-hand"/>
    <property type="match status" value="1"/>
</dbReference>
<keyword evidence="3" id="KW-0963">Cytoplasm</keyword>
<evidence type="ECO:0000313" key="18">
    <source>
        <dbReference type="EnsemblMetazoa" id="CLYHEMP005136.1"/>
    </source>
</evidence>
<sequence>MSWHNQSGYNQQRPAYQQQQQGYQQQNPYGQQHYGQQQHGQQQQHQQYNQQQQQQHGGYPPQRAPGGYQAQQGPPPGIDPTLWGWFQAVDQDGSGSITAEELQKALLNNNWSHFNAETCRLMIGMFDKNRSGTIDIYEFAALWKYVQDWKQCFDGFDRDRSGSIDEQELAQAFTSFGYRLTPQFCQLCVRVFDRHNVRTMKFDDFIQCCVMLKTLTDAFRKHDTNQNGVIQINYEQFLEMVLDNTLSGI</sequence>
<dbReference type="GO" id="GO:0048306">
    <property type="term" value="F:calcium-dependent protein binding"/>
    <property type="evidence" value="ECO:0007669"/>
    <property type="project" value="UniProtKB-ARBA"/>
</dbReference>
<evidence type="ECO:0000313" key="19">
    <source>
        <dbReference type="Proteomes" id="UP000594262"/>
    </source>
</evidence>
<proteinExistence type="inferred from homology"/>
<reference evidence="18" key="1">
    <citation type="submission" date="2021-01" db="UniProtKB">
        <authorList>
            <consortium name="EnsemblMetazoa"/>
        </authorList>
    </citation>
    <scope>IDENTIFICATION</scope>
</reference>
<feature type="domain" description="EF-hand" evidence="17">
    <location>
        <begin position="210"/>
        <end position="247"/>
    </location>
</feature>
<evidence type="ECO:0000256" key="11">
    <source>
        <dbReference type="ARBA" id="ARBA00023329"/>
    </source>
</evidence>
<keyword evidence="9" id="KW-0455">Luminescence</keyword>
<comment type="similarity">
    <text evidence="2">Belongs to the aequorin family.</text>
</comment>
<feature type="domain" description="EF-hand" evidence="17">
    <location>
        <begin position="144"/>
        <end position="179"/>
    </location>
</feature>
<feature type="compositionally biased region" description="Low complexity" evidence="16">
    <location>
        <begin position="8"/>
        <end position="72"/>
    </location>
</feature>
<dbReference type="InterPro" id="IPR011992">
    <property type="entry name" value="EF-hand-dom_pair"/>
</dbReference>
<dbReference type="RefSeq" id="XP_066934641.1">
    <property type="nucleotide sequence ID" value="XM_067078540.1"/>
</dbReference>
<dbReference type="GO" id="GO:0008218">
    <property type="term" value="P:bioluminescence"/>
    <property type="evidence" value="ECO:0007669"/>
    <property type="project" value="UniProtKB-KW"/>
</dbReference>
<evidence type="ECO:0000256" key="15">
    <source>
        <dbReference type="ARBA" id="ARBA00042606"/>
    </source>
</evidence>
<dbReference type="GeneID" id="136822303"/>
<evidence type="ECO:0000259" key="17">
    <source>
        <dbReference type="PROSITE" id="PS50222"/>
    </source>
</evidence>
<dbReference type="PANTHER" id="PTHR46212:SF10">
    <property type="entry name" value="PEFLIN"/>
    <property type="match status" value="1"/>
</dbReference>
<keyword evidence="5" id="KW-0677">Repeat</keyword>
<evidence type="ECO:0000256" key="6">
    <source>
        <dbReference type="ARBA" id="ARBA00022824"/>
    </source>
</evidence>
<evidence type="ECO:0000256" key="8">
    <source>
        <dbReference type="ARBA" id="ARBA00023136"/>
    </source>
</evidence>
<dbReference type="GO" id="GO:0005783">
    <property type="term" value="C:endoplasmic reticulum"/>
    <property type="evidence" value="ECO:0007669"/>
    <property type="project" value="UniProtKB-SubCell"/>
</dbReference>
<dbReference type="CDD" id="cd16183">
    <property type="entry name" value="EFh_PEF_ALG-2"/>
    <property type="match status" value="1"/>
</dbReference>
<dbReference type="GO" id="GO:0012507">
    <property type="term" value="C:ER to Golgi transport vesicle membrane"/>
    <property type="evidence" value="ECO:0007669"/>
    <property type="project" value="UniProtKB-SubCell"/>
</dbReference>
<keyword evidence="8" id="KW-0472">Membrane</keyword>
<evidence type="ECO:0000256" key="1">
    <source>
        <dbReference type="ARBA" id="ARBA00004240"/>
    </source>
</evidence>
<evidence type="ECO:0000256" key="4">
    <source>
        <dbReference type="ARBA" id="ARBA00022723"/>
    </source>
</evidence>
<evidence type="ECO:0000256" key="3">
    <source>
        <dbReference type="ARBA" id="ARBA00022490"/>
    </source>
</evidence>
<dbReference type="Gene3D" id="1.10.238.10">
    <property type="entry name" value="EF-hand"/>
    <property type="match status" value="1"/>
</dbReference>
<evidence type="ECO:0000256" key="14">
    <source>
        <dbReference type="ARBA" id="ARBA00041490"/>
    </source>
</evidence>
<evidence type="ECO:0000256" key="2">
    <source>
        <dbReference type="ARBA" id="ARBA00007828"/>
    </source>
</evidence>
<evidence type="ECO:0000256" key="10">
    <source>
        <dbReference type="ARBA" id="ARBA00023262"/>
    </source>
</evidence>
<dbReference type="InterPro" id="IPR051426">
    <property type="entry name" value="Peflin/Sorcin_CaBP"/>
</dbReference>
<dbReference type="Pfam" id="PF13499">
    <property type="entry name" value="EF-hand_7"/>
    <property type="match status" value="2"/>
</dbReference>
<evidence type="ECO:0000256" key="9">
    <source>
        <dbReference type="ARBA" id="ARBA00023223"/>
    </source>
</evidence>
<keyword evidence="4" id="KW-0479">Metal-binding</keyword>
<keyword evidence="10" id="KW-0599">Photoprotein</keyword>
<organism evidence="18 19">
    <name type="scientific">Clytia hemisphaerica</name>
    <dbReference type="NCBI Taxonomy" id="252671"/>
    <lineage>
        <taxon>Eukaryota</taxon>
        <taxon>Metazoa</taxon>
        <taxon>Cnidaria</taxon>
        <taxon>Hydrozoa</taxon>
        <taxon>Hydroidolina</taxon>
        <taxon>Leptothecata</taxon>
        <taxon>Obeliida</taxon>
        <taxon>Clytiidae</taxon>
        <taxon>Clytia</taxon>
    </lineage>
</organism>
<dbReference type="GO" id="GO:0048208">
    <property type="term" value="P:COPII vesicle coating"/>
    <property type="evidence" value="ECO:0007669"/>
    <property type="project" value="TreeGrafter"/>
</dbReference>
<feature type="domain" description="EF-hand" evidence="17">
    <location>
        <begin position="77"/>
        <end position="112"/>
    </location>
</feature>
<keyword evidence="19" id="KW-1185">Reference proteome</keyword>
<dbReference type="OrthoDB" id="186625at2759"/>
<evidence type="ECO:0000256" key="7">
    <source>
        <dbReference type="ARBA" id="ARBA00022837"/>
    </source>
</evidence>
<dbReference type="GO" id="GO:0005509">
    <property type="term" value="F:calcium ion binding"/>
    <property type="evidence" value="ECO:0007669"/>
    <property type="project" value="InterPro"/>
</dbReference>
<dbReference type="AlphaFoldDB" id="A0A7M5V832"/>
<keyword evidence="11" id="KW-0968">Cytoplasmic vesicle</keyword>
<name>A0A7M5V832_9CNID</name>
<dbReference type="PROSITE" id="PS50222">
    <property type="entry name" value="EF_HAND_2"/>
    <property type="match status" value="3"/>
</dbReference>
<accession>A0A7M5V832</accession>
<evidence type="ECO:0000256" key="16">
    <source>
        <dbReference type="SAM" id="MobiDB-lite"/>
    </source>
</evidence>
<dbReference type="PROSITE" id="PS00018">
    <property type="entry name" value="EF_HAND_1"/>
    <property type="match status" value="2"/>
</dbReference>
<dbReference type="SMART" id="SM00054">
    <property type="entry name" value="EFh"/>
    <property type="match status" value="4"/>
</dbReference>
<evidence type="ECO:0000256" key="12">
    <source>
        <dbReference type="ARBA" id="ARBA00037873"/>
    </source>
</evidence>
<feature type="region of interest" description="Disordered" evidence="16">
    <location>
        <begin position="1"/>
        <end position="83"/>
    </location>
</feature>
<dbReference type="InterPro" id="IPR018247">
    <property type="entry name" value="EF_Hand_1_Ca_BS"/>
</dbReference>
<dbReference type="PANTHER" id="PTHR46212">
    <property type="entry name" value="PEFLIN"/>
    <property type="match status" value="1"/>
</dbReference>
<comment type="subcellular location">
    <subcellularLocation>
        <location evidence="12">Cytoplasmic vesicle</location>
        <location evidence="12">COPII-coated vesicle membrane</location>
        <topology evidence="12">Peripheral membrane protein</topology>
    </subcellularLocation>
    <subcellularLocation>
        <location evidence="1">Endoplasmic reticulum</location>
    </subcellularLocation>
</comment>
<dbReference type="Proteomes" id="UP000594262">
    <property type="component" value="Unplaced"/>
</dbReference>
<keyword evidence="6" id="KW-0256">Endoplasmic reticulum</keyword>
<dbReference type="EnsemblMetazoa" id="CLYHEMT005136.1">
    <property type="protein sequence ID" value="CLYHEMP005136.1"/>
    <property type="gene ID" value="CLYHEMG005136"/>
</dbReference>
<protein>
    <recommendedName>
        <fullName evidence="13">Peflin</fullName>
    </recommendedName>
    <alternativeName>
        <fullName evidence="14">PEF protein with a long N-terminal hydrophobic domain</fullName>
    </alternativeName>
    <alternativeName>
        <fullName evidence="15">Penta-EF hand domain-containing protein 1</fullName>
    </alternativeName>
</protein>
<evidence type="ECO:0000256" key="5">
    <source>
        <dbReference type="ARBA" id="ARBA00022737"/>
    </source>
</evidence>
<evidence type="ECO:0000256" key="13">
    <source>
        <dbReference type="ARBA" id="ARBA00041025"/>
    </source>
</evidence>